<dbReference type="HOGENOM" id="CLU_062767_1_1_2"/>
<dbReference type="RefSeq" id="WP_048170235.1">
    <property type="nucleotide sequence ID" value="NZ_CP009506.1"/>
</dbReference>
<evidence type="ECO:0000259" key="1">
    <source>
        <dbReference type="Pfam" id="PF01022"/>
    </source>
</evidence>
<dbReference type="InterPro" id="IPR013561">
    <property type="entry name" value="FilR1_middle_dom"/>
</dbReference>
<reference evidence="3 4" key="1">
    <citation type="submission" date="2014-07" db="EMBL/GenBank/DDBJ databases">
        <title>Methanogenic archaea and the global carbon cycle.</title>
        <authorList>
            <person name="Henriksen J.R."/>
            <person name="Luke J."/>
            <person name="Reinhart S."/>
            <person name="Benedict M.N."/>
            <person name="Youngblut N.D."/>
            <person name="Metcalf M.E."/>
            <person name="Whitaker R.J."/>
            <person name="Metcalf W.W."/>
        </authorList>
    </citation>
    <scope>NUCLEOTIDE SEQUENCE [LARGE SCALE GENOMIC DNA]</scope>
    <source>
        <strain evidence="3 4">T4/M</strain>
    </source>
</reference>
<proteinExistence type="predicted"/>
<feature type="domain" description="HTH arsR-type" evidence="1">
    <location>
        <begin position="13"/>
        <end position="56"/>
    </location>
</feature>
<organism evidence="3 4">
    <name type="scientific">Methanosarcina siciliae T4/M</name>
    <dbReference type="NCBI Taxonomy" id="1434120"/>
    <lineage>
        <taxon>Archaea</taxon>
        <taxon>Methanobacteriati</taxon>
        <taxon>Methanobacteriota</taxon>
        <taxon>Stenosarchaea group</taxon>
        <taxon>Methanomicrobia</taxon>
        <taxon>Methanosarcinales</taxon>
        <taxon>Methanosarcinaceae</taxon>
        <taxon>Methanosarcina</taxon>
    </lineage>
</organism>
<dbReference type="Pfam" id="PF01022">
    <property type="entry name" value="HTH_5"/>
    <property type="match status" value="1"/>
</dbReference>
<dbReference type="Gene3D" id="1.10.10.10">
    <property type="entry name" value="Winged helix-like DNA-binding domain superfamily/Winged helix DNA-binding domain"/>
    <property type="match status" value="1"/>
</dbReference>
<gene>
    <name evidence="3" type="ORF">MSSIT_0766</name>
</gene>
<name>A0A0E3P245_9EURY</name>
<dbReference type="PIRSF" id="PIRSF006692">
    <property type="entry name" value="TF_HTH_AF0396_prd"/>
    <property type="match status" value="1"/>
</dbReference>
<sequence>MKLELLGTLFLSDKRKDLLLLLMEEPRNIDDIKNILNVTSSAIMTQIKILISQGLIIHEDDLYKLSDIGKVVVKKMRPLLNTLEVFSENMDYWENHNISAIPVHLLDRIDDLGHCEFVEPDLDRMYEIPQKIEEKLTRSVHVMEVSSYFNPAYPSTYVDLLKKGADVSLIITKPVFERLKREYSTALKEYLDRDNAKIFVCDCPIRLASSLVTDHFMALSLFYKNGIYHNHAMMSLEKTALKWGEDLFLHYMKNSKEIGEIEFEKI</sequence>
<evidence type="ECO:0008006" key="5">
    <source>
        <dbReference type="Google" id="ProtNLM"/>
    </source>
</evidence>
<protein>
    <recommendedName>
        <fullName evidence="5">Transcriptional regulator, ArsR family</fullName>
    </recommendedName>
</protein>
<evidence type="ECO:0000313" key="4">
    <source>
        <dbReference type="Proteomes" id="UP000033111"/>
    </source>
</evidence>
<dbReference type="OrthoDB" id="11410at2157"/>
<dbReference type="Proteomes" id="UP000033111">
    <property type="component" value="Chromosome"/>
</dbReference>
<dbReference type="KEGG" id="msw:MSSIT_0766"/>
<dbReference type="InterPro" id="IPR016490">
    <property type="entry name" value="Tscrpt_reg_HTH_AF0396-typ3"/>
</dbReference>
<dbReference type="EMBL" id="CP009506">
    <property type="protein sequence ID" value="AKB27485.1"/>
    <property type="molecule type" value="Genomic_DNA"/>
</dbReference>
<dbReference type="PATRIC" id="fig|1434120.4.peg.978"/>
<dbReference type="InterPro" id="IPR001845">
    <property type="entry name" value="HTH_ArsR_DNA-bd_dom"/>
</dbReference>
<dbReference type="InterPro" id="IPR036388">
    <property type="entry name" value="WH-like_DNA-bd_sf"/>
</dbReference>
<keyword evidence="4" id="KW-1185">Reference proteome</keyword>
<dbReference type="Pfam" id="PF08350">
    <property type="entry name" value="FilR1_middle"/>
    <property type="match status" value="1"/>
</dbReference>
<feature type="domain" description="Methanogenesis regulatory protein FilR1 middle" evidence="2">
    <location>
        <begin position="125"/>
        <end position="253"/>
    </location>
</feature>
<dbReference type="InterPro" id="IPR036390">
    <property type="entry name" value="WH_DNA-bd_sf"/>
</dbReference>
<dbReference type="GeneID" id="24859543"/>
<dbReference type="SUPFAM" id="SSF46785">
    <property type="entry name" value="Winged helix' DNA-binding domain"/>
    <property type="match status" value="1"/>
</dbReference>
<dbReference type="GO" id="GO:0003700">
    <property type="term" value="F:DNA-binding transcription factor activity"/>
    <property type="evidence" value="ECO:0007669"/>
    <property type="project" value="InterPro"/>
</dbReference>
<evidence type="ECO:0000259" key="2">
    <source>
        <dbReference type="Pfam" id="PF08350"/>
    </source>
</evidence>
<dbReference type="AlphaFoldDB" id="A0A0E3P245"/>
<accession>A0A0E3P245</accession>
<evidence type="ECO:0000313" key="3">
    <source>
        <dbReference type="EMBL" id="AKB27485.1"/>
    </source>
</evidence>